<evidence type="ECO:0000256" key="1">
    <source>
        <dbReference type="SAM" id="MobiDB-lite"/>
    </source>
</evidence>
<accession>A0AAV7JBE3</accession>
<evidence type="ECO:0000313" key="5">
    <source>
        <dbReference type="Proteomes" id="UP001165289"/>
    </source>
</evidence>
<evidence type="ECO:0000313" key="4">
    <source>
        <dbReference type="EMBL" id="KAI6645980.1"/>
    </source>
</evidence>
<name>A0AAV7JBE3_9METZ</name>
<proteinExistence type="predicted"/>
<keyword evidence="2" id="KW-0472">Membrane</keyword>
<protein>
    <submittedName>
        <fullName evidence="4">Uncharacterized protein</fullName>
    </submittedName>
</protein>
<evidence type="ECO:0000256" key="3">
    <source>
        <dbReference type="SAM" id="SignalP"/>
    </source>
</evidence>
<sequence length="392" mass="44276">MYKFLGTPLGNMFRLFILVIFILCHLHVAFTTNGTCTDNSTCLDHSSCVSLQCQCDAGYASHFINNTFCDIVLATTCNQDYCLICGPYNACYKCRKQKYLDPESDSCIDECPHGYLLEKIEYDNSTFGRLICITATSEPSSAPNWVFAVLAVILLLILIVVIIVIVYLFLTRYNTLIPNMSHRQRSFELSTVEANTRAGAIASSRKDPSIQIVRGLVKTDKASPAKAPSIPDSNTDTKSIISDTDVTSIQSQDSVSATNPGFERESNLEKVGELFNDKLNLLRERAPTFLQMLNDMRRRLKELPADHENVQQYKAVMRDVTRLLYLLNKRPENVEIPPDGIKLLSWAERILQRYIAAQEEARRVAREKRQPANEPAKPRVSMILGEQDETKF</sequence>
<comment type="caution">
    <text evidence="4">The sequence shown here is derived from an EMBL/GenBank/DDBJ whole genome shotgun (WGS) entry which is preliminary data.</text>
</comment>
<reference evidence="4 5" key="1">
    <citation type="journal article" date="2023" name="BMC Biol.">
        <title>The compact genome of the sponge Oopsacas minuta (Hexactinellida) is lacking key metazoan core genes.</title>
        <authorList>
            <person name="Santini S."/>
            <person name="Schenkelaars Q."/>
            <person name="Jourda C."/>
            <person name="Duchesne M."/>
            <person name="Belahbib H."/>
            <person name="Rocher C."/>
            <person name="Selva M."/>
            <person name="Riesgo A."/>
            <person name="Vervoort M."/>
            <person name="Leys S.P."/>
            <person name="Kodjabachian L."/>
            <person name="Le Bivic A."/>
            <person name="Borchiellini C."/>
            <person name="Claverie J.M."/>
            <person name="Renard E."/>
        </authorList>
    </citation>
    <scope>NUCLEOTIDE SEQUENCE [LARGE SCALE GENOMIC DNA]</scope>
    <source>
        <strain evidence="4">SPO-2</strain>
    </source>
</reference>
<dbReference type="InterPro" id="IPR009030">
    <property type="entry name" value="Growth_fac_rcpt_cys_sf"/>
</dbReference>
<dbReference type="AlphaFoldDB" id="A0AAV7JBE3"/>
<dbReference type="Proteomes" id="UP001165289">
    <property type="component" value="Unassembled WGS sequence"/>
</dbReference>
<feature type="region of interest" description="Disordered" evidence="1">
    <location>
        <begin position="365"/>
        <end position="392"/>
    </location>
</feature>
<evidence type="ECO:0000256" key="2">
    <source>
        <dbReference type="SAM" id="Phobius"/>
    </source>
</evidence>
<feature type="signal peptide" evidence="3">
    <location>
        <begin position="1"/>
        <end position="29"/>
    </location>
</feature>
<organism evidence="4 5">
    <name type="scientific">Oopsacas minuta</name>
    <dbReference type="NCBI Taxonomy" id="111878"/>
    <lineage>
        <taxon>Eukaryota</taxon>
        <taxon>Metazoa</taxon>
        <taxon>Porifera</taxon>
        <taxon>Hexactinellida</taxon>
        <taxon>Hexasterophora</taxon>
        <taxon>Lyssacinosida</taxon>
        <taxon>Leucopsacidae</taxon>
        <taxon>Oopsacas</taxon>
    </lineage>
</organism>
<dbReference type="EMBL" id="JAKMXF010000365">
    <property type="protein sequence ID" value="KAI6645980.1"/>
    <property type="molecule type" value="Genomic_DNA"/>
</dbReference>
<keyword evidence="2" id="KW-0812">Transmembrane</keyword>
<keyword evidence="2" id="KW-1133">Transmembrane helix</keyword>
<keyword evidence="3" id="KW-0732">Signal</keyword>
<feature type="transmembrane region" description="Helical" evidence="2">
    <location>
        <begin position="145"/>
        <end position="170"/>
    </location>
</feature>
<gene>
    <name evidence="4" type="ORF">LOD99_13235</name>
</gene>
<keyword evidence="5" id="KW-1185">Reference proteome</keyword>
<feature type="chain" id="PRO_5043989521" evidence="3">
    <location>
        <begin position="30"/>
        <end position="392"/>
    </location>
</feature>
<dbReference type="SUPFAM" id="SSF57184">
    <property type="entry name" value="Growth factor receptor domain"/>
    <property type="match status" value="1"/>
</dbReference>